<feature type="signal peptide" evidence="3">
    <location>
        <begin position="1"/>
        <end position="19"/>
    </location>
</feature>
<keyword evidence="3" id="KW-0732">Signal</keyword>
<name>A0A5C3EG64_9BASI</name>
<feature type="region of interest" description="Disordered" evidence="2">
    <location>
        <begin position="253"/>
        <end position="310"/>
    </location>
</feature>
<dbReference type="EMBL" id="OOIN01000022">
    <property type="protein sequence ID" value="SPO28481.1"/>
    <property type="molecule type" value="Genomic_DNA"/>
</dbReference>
<protein>
    <recommendedName>
        <fullName evidence="6">VPS37 C-terminal domain-containing protein</fullName>
    </recommendedName>
</protein>
<evidence type="ECO:0000256" key="1">
    <source>
        <dbReference type="SAM" id="Coils"/>
    </source>
</evidence>
<proteinExistence type="predicted"/>
<accession>A0A5C3EG64</accession>
<evidence type="ECO:0000313" key="5">
    <source>
        <dbReference type="Proteomes" id="UP000324022"/>
    </source>
</evidence>
<feature type="coiled-coil region" evidence="1">
    <location>
        <begin position="197"/>
        <end position="224"/>
    </location>
</feature>
<sequence>MRSIAVLITLFLAIGLVSSSGHKPAGEPVPPPAGRSLLFRSADLQPWDFPASVRANFDTRLHRHPTETILGPPGFWTEPSLRTHYQETLRLRYHPDLFPTPPPFEAWLKEQQLIRSINMLSDTIKLETKRHDVKQEALMLHEMQLGEQSILLRQLQIATAIRYAKLDPVWMRFEEAVYRYWGSFLAVSQGNEKDTHWRELMNYLNGLTKEIKEAEEEEKRWMQMGPERMALLKDAKLGQRVGKKGSWREIMVEKGDGQSSNPGRGQSVPEMVSTSSRLGESSRAELRSTTPRRWPNVPEIPSSSGGESVKRLREVFTKDLHI</sequence>
<dbReference type="OrthoDB" id="2553688at2759"/>
<evidence type="ECO:0000256" key="2">
    <source>
        <dbReference type="SAM" id="MobiDB-lite"/>
    </source>
</evidence>
<feature type="chain" id="PRO_5022859441" description="VPS37 C-terminal domain-containing protein" evidence="3">
    <location>
        <begin position="20"/>
        <end position="322"/>
    </location>
</feature>
<evidence type="ECO:0008006" key="6">
    <source>
        <dbReference type="Google" id="ProtNLM"/>
    </source>
</evidence>
<dbReference type="Proteomes" id="UP000324022">
    <property type="component" value="Unassembled WGS sequence"/>
</dbReference>
<keyword evidence="1" id="KW-0175">Coiled coil</keyword>
<evidence type="ECO:0000256" key="3">
    <source>
        <dbReference type="SAM" id="SignalP"/>
    </source>
</evidence>
<reference evidence="4 5" key="1">
    <citation type="submission" date="2018-03" db="EMBL/GenBank/DDBJ databases">
        <authorList>
            <person name="Guldener U."/>
        </authorList>
    </citation>
    <scope>NUCLEOTIDE SEQUENCE [LARGE SCALE GENOMIC DNA]</scope>
    <source>
        <strain evidence="4 5">NBRC100155</strain>
    </source>
</reference>
<dbReference type="AlphaFoldDB" id="A0A5C3EG64"/>
<organism evidence="4 5">
    <name type="scientific">Ustilago trichophora</name>
    <dbReference type="NCBI Taxonomy" id="86804"/>
    <lineage>
        <taxon>Eukaryota</taxon>
        <taxon>Fungi</taxon>
        <taxon>Dikarya</taxon>
        <taxon>Basidiomycota</taxon>
        <taxon>Ustilaginomycotina</taxon>
        <taxon>Ustilaginomycetes</taxon>
        <taxon>Ustilaginales</taxon>
        <taxon>Ustilaginaceae</taxon>
        <taxon>Ustilago</taxon>
    </lineage>
</organism>
<gene>
    <name evidence="4" type="ORF">UTRI_04878</name>
</gene>
<keyword evidence="5" id="KW-1185">Reference proteome</keyword>
<evidence type="ECO:0000313" key="4">
    <source>
        <dbReference type="EMBL" id="SPO28481.1"/>
    </source>
</evidence>